<proteinExistence type="predicted"/>
<keyword evidence="2" id="KW-1185">Reference proteome</keyword>
<dbReference type="EMBL" id="CP039247">
    <property type="protein sequence ID" value="QCB28762.1"/>
    <property type="molecule type" value="Genomic_DNA"/>
</dbReference>
<dbReference type="Proteomes" id="UP000296352">
    <property type="component" value="Chromosome"/>
</dbReference>
<sequence length="325" mass="35105">MDSTIPGFPPTPVTMLRLVAAVKRLDLEYSFSNIDSADPRLIISHADGSRTTIQLEIEPRERGIMTLSLPGSVSFDRLPQLTRFVNDWNRDCISPTLVIDVSNMDAVTLWGRTTLEAAAGLSDSQLDTSIAHAMGTTAVLSNALAVEFPGLLTTDASIASRVRNAGPAHREDSLLPTASSLPREVTVERIRDALFSMGVGRVSEIPGIGVSTRINGMGFMFLLDNGPTFIAKGSWDTNLEPADFTRMFLVCNDFNRDSHLAAAFCHLNDDGLQVRMDATVPIAEGLNDEQLTAIVATTIRELLTGADHLAQQAGGVSPVTWPEED</sequence>
<name>A0A4P7QG84_9CORY</name>
<dbReference type="RefSeq" id="WP_168707185.1">
    <property type="nucleotide sequence ID" value="NZ_CP039247.1"/>
</dbReference>
<dbReference type="KEGG" id="cee:CENDO_07440"/>
<evidence type="ECO:0000313" key="2">
    <source>
        <dbReference type="Proteomes" id="UP000296352"/>
    </source>
</evidence>
<gene>
    <name evidence="1" type="ORF">CENDO_07440</name>
</gene>
<evidence type="ECO:0000313" key="1">
    <source>
        <dbReference type="EMBL" id="QCB28762.1"/>
    </source>
</evidence>
<accession>A0A4P7QG84</accession>
<dbReference type="Pfam" id="PF10722">
    <property type="entry name" value="YbjN"/>
    <property type="match status" value="2"/>
</dbReference>
<dbReference type="InterPro" id="IPR019660">
    <property type="entry name" value="Put_sensory_transdc_reg_YbjN"/>
</dbReference>
<evidence type="ECO:0008006" key="3">
    <source>
        <dbReference type="Google" id="ProtNLM"/>
    </source>
</evidence>
<protein>
    <recommendedName>
        <fullName evidence="3">YbjN domain-containing protein</fullName>
    </recommendedName>
</protein>
<dbReference type="AlphaFoldDB" id="A0A4P7QG84"/>
<organism evidence="1 2">
    <name type="scientific">Corynebacterium endometrii</name>
    <dbReference type="NCBI Taxonomy" id="2488819"/>
    <lineage>
        <taxon>Bacteria</taxon>
        <taxon>Bacillati</taxon>
        <taxon>Actinomycetota</taxon>
        <taxon>Actinomycetes</taxon>
        <taxon>Mycobacteriales</taxon>
        <taxon>Corynebacteriaceae</taxon>
        <taxon>Corynebacterium</taxon>
    </lineage>
</organism>
<reference evidence="1 2" key="1">
    <citation type="submission" date="2019-04" db="EMBL/GenBank/DDBJ databases">
        <title>Corynebacterium endometrii sp. nov., isolated from the uterus of a cow with endometritis.</title>
        <authorList>
            <person name="Ballas P."/>
            <person name="Ruckert C."/>
            <person name="Wagener K."/>
            <person name="Drillich M."/>
            <person name="Kaempfer P."/>
            <person name="Busse H.-J."/>
            <person name="Ehling-Schulz M."/>
        </authorList>
    </citation>
    <scope>NUCLEOTIDE SEQUENCE [LARGE SCALE GENOMIC DNA]</scope>
    <source>
        <strain evidence="1 2">LMM-1653</strain>
    </source>
</reference>